<keyword evidence="3" id="KW-0804">Transcription</keyword>
<dbReference type="Pfam" id="PF00027">
    <property type="entry name" value="cNMP_binding"/>
    <property type="match status" value="1"/>
</dbReference>
<dbReference type="InterPro" id="IPR014710">
    <property type="entry name" value="RmlC-like_jellyroll"/>
</dbReference>
<dbReference type="PANTHER" id="PTHR24567:SF74">
    <property type="entry name" value="HTH-TYPE TRANSCRIPTIONAL REGULATOR ARCR"/>
    <property type="match status" value="1"/>
</dbReference>
<dbReference type="InterPro" id="IPR018490">
    <property type="entry name" value="cNMP-bd_dom_sf"/>
</dbReference>
<evidence type="ECO:0000259" key="4">
    <source>
        <dbReference type="PROSITE" id="PS50042"/>
    </source>
</evidence>
<dbReference type="RefSeq" id="WP_172108292.1">
    <property type="nucleotide sequence ID" value="NZ_JABFDN010000001.1"/>
</dbReference>
<proteinExistence type="predicted"/>
<dbReference type="InterPro" id="IPR036390">
    <property type="entry name" value="WH_DNA-bd_sf"/>
</dbReference>
<evidence type="ECO:0000313" key="6">
    <source>
        <dbReference type="EMBL" id="NPU63649.1"/>
    </source>
</evidence>
<dbReference type="PROSITE" id="PS50042">
    <property type="entry name" value="CNMP_BINDING_3"/>
    <property type="match status" value="1"/>
</dbReference>
<feature type="domain" description="Cyclic nucleotide-binding" evidence="4">
    <location>
        <begin position="37"/>
        <end position="122"/>
    </location>
</feature>
<keyword evidence="7" id="KW-1185">Reference proteome</keyword>
<evidence type="ECO:0000256" key="3">
    <source>
        <dbReference type="ARBA" id="ARBA00023163"/>
    </source>
</evidence>
<evidence type="ECO:0000256" key="1">
    <source>
        <dbReference type="ARBA" id="ARBA00023015"/>
    </source>
</evidence>
<organism evidence="6 7">
    <name type="scientific">Bradyrhizobium aeschynomenes</name>
    <dbReference type="NCBI Taxonomy" id="2734909"/>
    <lineage>
        <taxon>Bacteria</taxon>
        <taxon>Pseudomonadati</taxon>
        <taxon>Pseudomonadota</taxon>
        <taxon>Alphaproteobacteria</taxon>
        <taxon>Hyphomicrobiales</taxon>
        <taxon>Nitrobacteraceae</taxon>
        <taxon>Bradyrhizobium</taxon>
    </lineage>
</organism>
<reference evidence="6" key="1">
    <citation type="submission" date="2020-05" db="EMBL/GenBank/DDBJ databases">
        <title>Nod-independent and nitrogen-fixing Bradyrhizobium aeschynomene sp. nov. isolated from nodules of Aeschynomene indica.</title>
        <authorList>
            <person name="Zhang Z."/>
        </authorList>
    </citation>
    <scope>NUCLEOTIDE SEQUENCE</scope>
    <source>
        <strain evidence="6">83012</strain>
    </source>
</reference>
<comment type="caution">
    <text evidence="6">The sequence shown here is derived from an EMBL/GenBank/DDBJ whole genome shotgun (WGS) entry which is preliminary data.</text>
</comment>
<dbReference type="SUPFAM" id="SSF51206">
    <property type="entry name" value="cAMP-binding domain-like"/>
    <property type="match status" value="1"/>
</dbReference>
<dbReference type="InterPro" id="IPR036388">
    <property type="entry name" value="WH-like_DNA-bd_sf"/>
</dbReference>
<dbReference type="EMBL" id="JABFDN010000001">
    <property type="protein sequence ID" value="NPU63649.1"/>
    <property type="molecule type" value="Genomic_DNA"/>
</dbReference>
<feature type="domain" description="HTH crp-type" evidence="5">
    <location>
        <begin position="171"/>
        <end position="237"/>
    </location>
</feature>
<keyword evidence="1" id="KW-0805">Transcription regulation</keyword>
<gene>
    <name evidence="6" type="ORF">HL667_01410</name>
</gene>
<accession>A0ABX2C5T0</accession>
<evidence type="ECO:0000313" key="7">
    <source>
        <dbReference type="Proteomes" id="UP000886476"/>
    </source>
</evidence>
<dbReference type="SMART" id="SM00419">
    <property type="entry name" value="HTH_CRP"/>
    <property type="match status" value="1"/>
</dbReference>
<dbReference type="Gene3D" id="1.10.10.10">
    <property type="entry name" value="Winged helix-like DNA-binding domain superfamily/Winged helix DNA-binding domain"/>
    <property type="match status" value="1"/>
</dbReference>
<dbReference type="InterPro" id="IPR050397">
    <property type="entry name" value="Env_Response_Regulators"/>
</dbReference>
<keyword evidence="2" id="KW-0238">DNA-binding</keyword>
<name>A0ABX2C5T0_9BRAD</name>
<sequence>MLKSETIDDRAWAVGPPRSINRNGLLCPDPQETCNALLSRLSHRSRQNLLERCESVDLAARMRLQDRGVPIQYAYFIESGAASVSTRAGDCLQVEIQTLGKKDFVGIPLVLGMRISPHTCTVQMPGTALRIRAEALIHVMTTDREVEKMLLRYVQATHIQSSQLVACNSRHSLNQRVARWLLVVRDRTDSPEIGITHRSIAQALGVRRASITDTFAEMEAAGLIRRSRKHIAIINEPCLAELSCNCHRVIQAAHENSLFGNPGLHIERW</sequence>
<evidence type="ECO:0000256" key="2">
    <source>
        <dbReference type="ARBA" id="ARBA00023125"/>
    </source>
</evidence>
<dbReference type="PROSITE" id="PS51063">
    <property type="entry name" value="HTH_CRP_2"/>
    <property type="match status" value="1"/>
</dbReference>
<dbReference type="SUPFAM" id="SSF46785">
    <property type="entry name" value="Winged helix' DNA-binding domain"/>
    <property type="match status" value="1"/>
</dbReference>
<protein>
    <submittedName>
        <fullName evidence="6">Crp/Fnr family transcriptional regulator</fullName>
    </submittedName>
</protein>
<dbReference type="Proteomes" id="UP000886476">
    <property type="component" value="Unassembled WGS sequence"/>
</dbReference>
<dbReference type="Gene3D" id="2.60.120.10">
    <property type="entry name" value="Jelly Rolls"/>
    <property type="match status" value="1"/>
</dbReference>
<dbReference type="CDD" id="cd00038">
    <property type="entry name" value="CAP_ED"/>
    <property type="match status" value="1"/>
</dbReference>
<evidence type="ECO:0000259" key="5">
    <source>
        <dbReference type="PROSITE" id="PS51063"/>
    </source>
</evidence>
<dbReference type="PANTHER" id="PTHR24567">
    <property type="entry name" value="CRP FAMILY TRANSCRIPTIONAL REGULATORY PROTEIN"/>
    <property type="match status" value="1"/>
</dbReference>
<dbReference type="InterPro" id="IPR012318">
    <property type="entry name" value="HTH_CRP"/>
</dbReference>
<dbReference type="Pfam" id="PF13545">
    <property type="entry name" value="HTH_Crp_2"/>
    <property type="match status" value="1"/>
</dbReference>
<dbReference type="InterPro" id="IPR000595">
    <property type="entry name" value="cNMP-bd_dom"/>
</dbReference>